<feature type="region of interest" description="Disordered" evidence="1">
    <location>
        <begin position="1"/>
        <end position="28"/>
    </location>
</feature>
<sequence>MRAATTGRQNSPHHPGLTPETAAHRATARPAVHHLPERLLSTRSFIARPTDSGFEGLYCHYDGFPDHQLPLLLAAYNHRFAGDLDAMTRHLIDDVPVGWSTLGTDLLDGAPEQIRTALTLHGEYPSSGLDDLITLDGSPPERMTVTPETTEGLDWGYILRPEGIEVISLREYTRGPLVGWDTDPLSRISDAPARWVPGWPAPIAAPRPAPRLTTTAPAAADSGPQRAAARR</sequence>
<dbReference type="EMBL" id="JBHSKP010000013">
    <property type="protein sequence ID" value="MFC5154039.1"/>
    <property type="molecule type" value="Genomic_DNA"/>
</dbReference>
<organism evidence="2 3">
    <name type="scientific">Streptomyces amakusaensis</name>
    <dbReference type="NCBI Taxonomy" id="67271"/>
    <lineage>
        <taxon>Bacteria</taxon>
        <taxon>Bacillati</taxon>
        <taxon>Actinomycetota</taxon>
        <taxon>Actinomycetes</taxon>
        <taxon>Kitasatosporales</taxon>
        <taxon>Streptomycetaceae</taxon>
        <taxon>Streptomyces</taxon>
    </lineage>
</organism>
<evidence type="ECO:0008006" key="4">
    <source>
        <dbReference type="Google" id="ProtNLM"/>
    </source>
</evidence>
<feature type="compositionally biased region" description="Pro residues" evidence="1">
    <location>
        <begin position="199"/>
        <end position="209"/>
    </location>
</feature>
<accession>A0ABW0AK07</accession>
<evidence type="ECO:0000313" key="3">
    <source>
        <dbReference type="Proteomes" id="UP001596160"/>
    </source>
</evidence>
<dbReference type="RefSeq" id="WP_344480415.1">
    <property type="nucleotide sequence ID" value="NZ_BAAASB010000014.1"/>
</dbReference>
<dbReference type="Proteomes" id="UP001596160">
    <property type="component" value="Unassembled WGS sequence"/>
</dbReference>
<feature type="compositionally biased region" description="Low complexity" evidence="1">
    <location>
        <begin position="210"/>
        <end position="220"/>
    </location>
</feature>
<gene>
    <name evidence="2" type="ORF">ACFPRH_20095</name>
</gene>
<proteinExistence type="predicted"/>
<protein>
    <recommendedName>
        <fullName evidence="4">SnoaL-like domain-containing protein</fullName>
    </recommendedName>
</protein>
<feature type="compositionally biased region" description="Polar residues" evidence="1">
    <location>
        <begin position="1"/>
        <end position="12"/>
    </location>
</feature>
<evidence type="ECO:0000313" key="2">
    <source>
        <dbReference type="EMBL" id="MFC5154039.1"/>
    </source>
</evidence>
<comment type="caution">
    <text evidence="2">The sequence shown here is derived from an EMBL/GenBank/DDBJ whole genome shotgun (WGS) entry which is preliminary data.</text>
</comment>
<feature type="region of interest" description="Disordered" evidence="1">
    <location>
        <begin position="199"/>
        <end position="231"/>
    </location>
</feature>
<reference evidence="3" key="1">
    <citation type="journal article" date="2019" name="Int. J. Syst. Evol. Microbiol.">
        <title>The Global Catalogue of Microorganisms (GCM) 10K type strain sequencing project: providing services to taxonomists for standard genome sequencing and annotation.</title>
        <authorList>
            <consortium name="The Broad Institute Genomics Platform"/>
            <consortium name="The Broad Institute Genome Sequencing Center for Infectious Disease"/>
            <person name="Wu L."/>
            <person name="Ma J."/>
        </authorList>
    </citation>
    <scope>NUCLEOTIDE SEQUENCE [LARGE SCALE GENOMIC DNA]</scope>
    <source>
        <strain evidence="3">PCU 266</strain>
    </source>
</reference>
<evidence type="ECO:0000256" key="1">
    <source>
        <dbReference type="SAM" id="MobiDB-lite"/>
    </source>
</evidence>
<name>A0ABW0AK07_9ACTN</name>
<keyword evidence="3" id="KW-1185">Reference proteome</keyword>